<name>A0A2N6K0V1_FISMU</name>
<evidence type="ECO:0000313" key="3">
    <source>
        <dbReference type="Proteomes" id="UP000235036"/>
    </source>
</evidence>
<dbReference type="Proteomes" id="UP000235036">
    <property type="component" value="Unassembled WGS sequence"/>
</dbReference>
<protein>
    <submittedName>
        <fullName evidence="2">GNAT family N-acetyltransferase</fullName>
    </submittedName>
</protein>
<dbReference type="PANTHER" id="PTHR37817:SF1">
    <property type="entry name" value="N-ACETYLTRANSFERASE EIS"/>
    <property type="match status" value="1"/>
</dbReference>
<dbReference type="SUPFAM" id="SSF55718">
    <property type="entry name" value="SCP-like"/>
    <property type="match status" value="1"/>
</dbReference>
<dbReference type="Gene3D" id="3.40.630.30">
    <property type="match status" value="2"/>
</dbReference>
<dbReference type="RefSeq" id="WP_016866636.1">
    <property type="nucleotide sequence ID" value="NZ_CAWNVR010000479.1"/>
</dbReference>
<dbReference type="InterPro" id="IPR025559">
    <property type="entry name" value="Eis_dom"/>
</dbReference>
<reference evidence="2 3" key="1">
    <citation type="submission" date="2017-08" db="EMBL/GenBank/DDBJ databases">
        <title>Genomes of Fischerella (Mastigocladus) sp. strains.</title>
        <authorList>
            <person name="Miller S.R."/>
        </authorList>
    </citation>
    <scope>NUCLEOTIDE SEQUENCE [LARGE SCALE GENOMIC DNA]</scope>
    <source>
        <strain evidence="2 3">CCMEE 5323</strain>
    </source>
</reference>
<evidence type="ECO:0000259" key="1">
    <source>
        <dbReference type="PROSITE" id="PS51186"/>
    </source>
</evidence>
<dbReference type="Pfam" id="PF13527">
    <property type="entry name" value="Acetyltransf_9"/>
    <property type="match status" value="1"/>
</dbReference>
<gene>
    <name evidence="2" type="ORF">CEN44_16485</name>
</gene>
<feature type="domain" description="N-acetyltransferase" evidence="1">
    <location>
        <begin position="5"/>
        <end position="149"/>
    </location>
</feature>
<dbReference type="PANTHER" id="PTHR37817">
    <property type="entry name" value="N-ACETYLTRANSFERASE EIS"/>
    <property type="match status" value="1"/>
</dbReference>
<dbReference type="SUPFAM" id="SSF55729">
    <property type="entry name" value="Acyl-CoA N-acyltransferases (Nat)"/>
    <property type="match status" value="1"/>
</dbReference>
<dbReference type="InterPro" id="IPR051554">
    <property type="entry name" value="Acetyltransferase_Eis"/>
</dbReference>
<evidence type="ECO:0000313" key="2">
    <source>
        <dbReference type="EMBL" id="PLZ87894.1"/>
    </source>
</evidence>
<dbReference type="GO" id="GO:0030649">
    <property type="term" value="P:aminoglycoside antibiotic catabolic process"/>
    <property type="evidence" value="ECO:0007669"/>
    <property type="project" value="TreeGrafter"/>
</dbReference>
<dbReference type="Gene3D" id="3.30.1050.10">
    <property type="entry name" value="SCP2 sterol-binding domain"/>
    <property type="match status" value="1"/>
</dbReference>
<dbReference type="Pfam" id="PF17668">
    <property type="entry name" value="Acetyltransf_17"/>
    <property type="match status" value="1"/>
</dbReference>
<dbReference type="PROSITE" id="PS51186">
    <property type="entry name" value="GNAT"/>
    <property type="match status" value="1"/>
</dbReference>
<dbReference type="InterPro" id="IPR041380">
    <property type="entry name" value="Acetyltransf_17"/>
</dbReference>
<keyword evidence="2" id="KW-0808">Transferase</keyword>
<dbReference type="InterPro" id="IPR000182">
    <property type="entry name" value="GNAT_dom"/>
</dbReference>
<comment type="caution">
    <text evidence="2">The sequence shown here is derived from an EMBL/GenBank/DDBJ whole genome shotgun (WGS) entry which is preliminary data.</text>
</comment>
<dbReference type="Pfam" id="PF13530">
    <property type="entry name" value="SCP2_2"/>
    <property type="match status" value="1"/>
</dbReference>
<accession>A0A2N6K0V1</accession>
<dbReference type="EMBL" id="NRQW01000372">
    <property type="protein sequence ID" value="PLZ87894.1"/>
    <property type="molecule type" value="Genomic_DNA"/>
</dbReference>
<dbReference type="AlphaFoldDB" id="A0A2N6K0V1"/>
<dbReference type="CDD" id="cd04301">
    <property type="entry name" value="NAT_SF"/>
    <property type="match status" value="1"/>
</dbReference>
<proteinExistence type="predicted"/>
<dbReference type="GO" id="GO:0034069">
    <property type="term" value="F:aminoglycoside N-acetyltransferase activity"/>
    <property type="evidence" value="ECO:0007669"/>
    <property type="project" value="TreeGrafter"/>
</dbReference>
<dbReference type="InterPro" id="IPR016181">
    <property type="entry name" value="Acyl_CoA_acyltransferase"/>
</dbReference>
<dbReference type="InterPro" id="IPR036527">
    <property type="entry name" value="SCP2_sterol-bd_dom_sf"/>
</dbReference>
<sequence length="391" mass="43736">MTPVYEYSKLANAEDGKRLGEILSQCFIGAPEDQEKYINSIGVENFRILHKQGQIVGGLAIIPMGQWWGRQAIPMGGIAAVGIAPEYRGTGAAIAMMQHTLKELHTRSVPLSALYPATQRLYRKAGYEQGGSFCTWEIPCETIPTTEQPLPVVRVDFDIKVLNELYQQKARLINGHLDRHQAIWERLSKPEEQQTVYTYLIGSANQPEGYIIFSQHRTEDGSILRIKDWVLLTTAALQSFWNFVAGHRSQIEKVRWRSAVVDSLTLLLPEQTAKIKSTTRWMLRVIDVVKALEMRGYPPGIEAELHLEIQDDLFAENNGKFILAVSHGRGEVTSGGKGELQLDVKGLAPIYTGLFTPQQLQLTKKLTATESALLAATQIFTGASPWMPDFF</sequence>
<organism evidence="2 3">
    <name type="scientific">Fischerella muscicola CCMEE 5323</name>
    <dbReference type="NCBI Taxonomy" id="2019572"/>
    <lineage>
        <taxon>Bacteria</taxon>
        <taxon>Bacillati</taxon>
        <taxon>Cyanobacteriota</taxon>
        <taxon>Cyanophyceae</taxon>
        <taxon>Nostocales</taxon>
        <taxon>Hapalosiphonaceae</taxon>
        <taxon>Fischerella</taxon>
    </lineage>
</organism>
<keyword evidence="3" id="KW-1185">Reference proteome</keyword>